<dbReference type="EMBL" id="BSXS01013146">
    <property type="protein sequence ID" value="GMF03633.1"/>
    <property type="molecule type" value="Genomic_DNA"/>
</dbReference>
<protein>
    <submittedName>
        <fullName evidence="1">Unnamed protein product</fullName>
    </submittedName>
</protein>
<comment type="caution">
    <text evidence="1">The sequence shown here is derived from an EMBL/GenBank/DDBJ whole genome shotgun (WGS) entry which is preliminary data.</text>
</comment>
<dbReference type="Proteomes" id="UP001165064">
    <property type="component" value="Unassembled WGS sequence"/>
</dbReference>
<gene>
    <name evidence="1" type="ORF">Amon02_001185200</name>
</gene>
<sequence length="216" mass="23786">MSSFSPPKMLQPPTPLSPHFGHSFATTTAPSTYLSPEDSSIELNRLCKDLKYRELFKKSPKSQFKGFNHFFLSQELDSAERGHGGSSNSELDGISEDTSSTITDEERTSTSIRKSKGPHGHLHSLNGNSNANGRQALKNTNTLNRHANFNLKFSHNGKYLASAGDDGVIKIWQVISSGTERALFDIDPTGKRSARSPSMMDEYDYDGSSFVNYDSG</sequence>
<evidence type="ECO:0000313" key="2">
    <source>
        <dbReference type="Proteomes" id="UP001165064"/>
    </source>
</evidence>
<proteinExistence type="predicted"/>
<name>A0ACB5U704_AMBMO</name>
<evidence type="ECO:0000313" key="1">
    <source>
        <dbReference type="EMBL" id="GMF03633.1"/>
    </source>
</evidence>
<accession>A0ACB5U704</accession>
<reference evidence="1" key="1">
    <citation type="submission" date="2023-04" db="EMBL/GenBank/DDBJ databases">
        <title>Ambrosiozyma monospora NBRC 10751.</title>
        <authorList>
            <person name="Ichikawa N."/>
            <person name="Sato H."/>
            <person name="Tonouchi N."/>
        </authorList>
    </citation>
    <scope>NUCLEOTIDE SEQUENCE</scope>
    <source>
        <strain evidence="1">NBRC 10751</strain>
    </source>
</reference>
<keyword evidence="2" id="KW-1185">Reference proteome</keyword>
<organism evidence="1 2">
    <name type="scientific">Ambrosiozyma monospora</name>
    <name type="common">Yeast</name>
    <name type="synonym">Endomycopsis monosporus</name>
    <dbReference type="NCBI Taxonomy" id="43982"/>
    <lineage>
        <taxon>Eukaryota</taxon>
        <taxon>Fungi</taxon>
        <taxon>Dikarya</taxon>
        <taxon>Ascomycota</taxon>
        <taxon>Saccharomycotina</taxon>
        <taxon>Pichiomycetes</taxon>
        <taxon>Pichiales</taxon>
        <taxon>Pichiaceae</taxon>
        <taxon>Ambrosiozyma</taxon>
    </lineage>
</organism>